<dbReference type="Proteomes" id="UP000235116">
    <property type="component" value="Chromosome"/>
</dbReference>
<dbReference type="AlphaFoldDB" id="A0A2K9LGX6"/>
<dbReference type="RefSeq" id="WP_101892939.1">
    <property type="nucleotide sequence ID" value="NZ_CP022684.1"/>
</dbReference>
<dbReference type="KEGG" id="kak:Kalk_03830"/>
<organism evidence="2 3">
    <name type="scientific">Ketobacter alkanivorans</name>
    <dbReference type="NCBI Taxonomy" id="1917421"/>
    <lineage>
        <taxon>Bacteria</taxon>
        <taxon>Pseudomonadati</taxon>
        <taxon>Pseudomonadota</taxon>
        <taxon>Gammaproteobacteria</taxon>
        <taxon>Pseudomonadales</taxon>
        <taxon>Ketobacteraceae</taxon>
        <taxon>Ketobacter</taxon>
    </lineage>
</organism>
<dbReference type="EMBL" id="CP022684">
    <property type="protein sequence ID" value="AUM11599.1"/>
    <property type="molecule type" value="Genomic_DNA"/>
</dbReference>
<feature type="compositionally biased region" description="Polar residues" evidence="1">
    <location>
        <begin position="65"/>
        <end position="75"/>
    </location>
</feature>
<protein>
    <submittedName>
        <fullName evidence="2">Uncharacterized protein</fullName>
    </submittedName>
</protein>
<name>A0A2K9LGX6_9GAMM</name>
<dbReference type="OrthoDB" id="9953698at2"/>
<evidence type="ECO:0000313" key="3">
    <source>
        <dbReference type="Proteomes" id="UP000235116"/>
    </source>
</evidence>
<evidence type="ECO:0000256" key="1">
    <source>
        <dbReference type="SAM" id="MobiDB-lite"/>
    </source>
</evidence>
<feature type="region of interest" description="Disordered" evidence="1">
    <location>
        <begin position="56"/>
        <end position="75"/>
    </location>
</feature>
<evidence type="ECO:0000313" key="2">
    <source>
        <dbReference type="EMBL" id="AUM11599.1"/>
    </source>
</evidence>
<gene>
    <name evidence="2" type="ORF">Kalk_03830</name>
</gene>
<accession>A0A2K9LGX6</accession>
<proteinExistence type="predicted"/>
<sequence length="75" mass="8516">MKKSFFSRFTKIRAGEKTLDKLLATPDDIKKKLEHYECKEGRARFGSAGVYFVSEVDDEQEKAPASQTPVTDDTK</sequence>
<keyword evidence="3" id="KW-1185">Reference proteome</keyword>
<reference evidence="3" key="1">
    <citation type="submission" date="2017-08" db="EMBL/GenBank/DDBJ databases">
        <title>Direct submision.</title>
        <authorList>
            <person name="Kim S.-J."/>
            <person name="Rhee S.-K."/>
        </authorList>
    </citation>
    <scope>NUCLEOTIDE SEQUENCE [LARGE SCALE GENOMIC DNA]</scope>
    <source>
        <strain evidence="3">GI5</strain>
    </source>
</reference>